<name>A0ABP9QPL8_9PSEU</name>
<dbReference type="InterPro" id="IPR051601">
    <property type="entry name" value="Serine_prot/Carboxylest_S33"/>
</dbReference>
<evidence type="ECO:0000313" key="7">
    <source>
        <dbReference type="Proteomes" id="UP001428817"/>
    </source>
</evidence>
<accession>A0ABP9QPL8</accession>
<dbReference type="RefSeq" id="WP_185065018.1">
    <property type="nucleotide sequence ID" value="NZ_BAABJP010000031.1"/>
</dbReference>
<reference evidence="7" key="1">
    <citation type="journal article" date="2019" name="Int. J. Syst. Evol. Microbiol.">
        <title>The Global Catalogue of Microorganisms (GCM) 10K type strain sequencing project: providing services to taxonomists for standard genome sequencing and annotation.</title>
        <authorList>
            <consortium name="The Broad Institute Genomics Platform"/>
            <consortium name="The Broad Institute Genome Sequencing Center for Infectious Disease"/>
            <person name="Wu L."/>
            <person name="Ma J."/>
        </authorList>
    </citation>
    <scope>NUCLEOTIDE SEQUENCE [LARGE SCALE GENOMIC DNA]</scope>
    <source>
        <strain evidence="7">JCM 18303</strain>
    </source>
</reference>
<dbReference type="Proteomes" id="UP001428817">
    <property type="component" value="Unassembled WGS sequence"/>
</dbReference>
<dbReference type="PANTHER" id="PTHR43248:SF29">
    <property type="entry name" value="TRIPEPTIDYL AMINOPEPTIDASE"/>
    <property type="match status" value="1"/>
</dbReference>
<dbReference type="Pfam" id="PF00561">
    <property type="entry name" value="Abhydrolase_1"/>
    <property type="match status" value="1"/>
</dbReference>
<dbReference type="PANTHER" id="PTHR43248">
    <property type="entry name" value="2-SUCCINYL-6-HYDROXY-2,4-CYCLOHEXADIENE-1-CARBOXYLATE SYNTHASE"/>
    <property type="match status" value="1"/>
</dbReference>
<dbReference type="EMBL" id="BAABJP010000031">
    <property type="protein sequence ID" value="GAA5165483.1"/>
    <property type="molecule type" value="Genomic_DNA"/>
</dbReference>
<feature type="chain" id="PRO_5046848316" evidence="4">
    <location>
        <begin position="28"/>
        <end position="529"/>
    </location>
</feature>
<dbReference type="InterPro" id="IPR000073">
    <property type="entry name" value="AB_hydrolase_1"/>
</dbReference>
<keyword evidence="2 4" id="KW-0732">Signal</keyword>
<dbReference type="GO" id="GO:0016787">
    <property type="term" value="F:hydrolase activity"/>
    <property type="evidence" value="ECO:0007669"/>
    <property type="project" value="UniProtKB-KW"/>
</dbReference>
<dbReference type="Gene3D" id="3.40.50.1820">
    <property type="entry name" value="alpha/beta hydrolase"/>
    <property type="match status" value="1"/>
</dbReference>
<keyword evidence="3 6" id="KW-0378">Hydrolase</keyword>
<organism evidence="6 7">
    <name type="scientific">Pseudonocardia eucalypti</name>
    <dbReference type="NCBI Taxonomy" id="648755"/>
    <lineage>
        <taxon>Bacteria</taxon>
        <taxon>Bacillati</taxon>
        <taxon>Actinomycetota</taxon>
        <taxon>Actinomycetes</taxon>
        <taxon>Pseudonocardiales</taxon>
        <taxon>Pseudonocardiaceae</taxon>
        <taxon>Pseudonocardia</taxon>
    </lineage>
</organism>
<keyword evidence="7" id="KW-1185">Reference proteome</keyword>
<protein>
    <submittedName>
        <fullName evidence="6">Alpha/beta hydrolase</fullName>
    </submittedName>
</protein>
<comment type="similarity">
    <text evidence="1">Belongs to the peptidase S33 family.</text>
</comment>
<dbReference type="SUPFAM" id="SSF53474">
    <property type="entry name" value="alpha/beta-Hydrolases"/>
    <property type="match status" value="1"/>
</dbReference>
<sequence>MKLTAWGWRRPLLLLVALAAVAVPAVACSTGGGSDVAVNPAVADNLRKFYAQKLSWGPCAPFAPSSDGKETFSSPQFDCTYLQVPLDYNQPDGKTAQIAVLRKKATQPDRRIGSLLVNPGGPGASGTEAAASMSRDISQGAIGQRFDLVGFDPRGVGASKPAIQCFAPPERDADRLDVEVDSSPAGVARIEGKNKDYNNKCAQRSGLELLANAGTRDVAKDMDILRAALGDQKLTYLGYSYGTRLGYTYAEMFPANVRALVLDGALDPDQKLLDRAVAQAEGFQKAFEAFAASCATKPGCPLGADPKAATDAYKRLVLPLIEKPVALPDGRKLSYNDAMTGVIQALYTEQYWTVLQRGLSDLAAGRGEILMFLADAYEGRQEDGSYQFTLDAFTAIGCVDDKPVTDPAEVLEADKRARQVAPFRDDGHGPNSARDYCAFWPVPNTGEPHEPHVQGLPQVMVVSVTGDPATPYQAGVNLAKGLNARLLSVQGSQHTVALQGTPCVDDIVSAYLVDLKLPAEGAQCQVAPS</sequence>
<evidence type="ECO:0000256" key="3">
    <source>
        <dbReference type="ARBA" id="ARBA00022801"/>
    </source>
</evidence>
<dbReference type="InterPro" id="IPR029058">
    <property type="entry name" value="AB_hydrolase_fold"/>
</dbReference>
<comment type="caution">
    <text evidence="6">The sequence shown here is derived from an EMBL/GenBank/DDBJ whole genome shotgun (WGS) entry which is preliminary data.</text>
</comment>
<evidence type="ECO:0000256" key="1">
    <source>
        <dbReference type="ARBA" id="ARBA00010088"/>
    </source>
</evidence>
<feature type="signal peptide" evidence="4">
    <location>
        <begin position="1"/>
        <end position="27"/>
    </location>
</feature>
<evidence type="ECO:0000259" key="5">
    <source>
        <dbReference type="Pfam" id="PF00561"/>
    </source>
</evidence>
<evidence type="ECO:0000256" key="2">
    <source>
        <dbReference type="ARBA" id="ARBA00022729"/>
    </source>
</evidence>
<gene>
    <name evidence="6" type="ORF">GCM10023321_55530</name>
</gene>
<evidence type="ECO:0000256" key="4">
    <source>
        <dbReference type="SAM" id="SignalP"/>
    </source>
</evidence>
<evidence type="ECO:0000313" key="6">
    <source>
        <dbReference type="EMBL" id="GAA5165483.1"/>
    </source>
</evidence>
<proteinExistence type="inferred from homology"/>
<feature type="domain" description="AB hydrolase-1" evidence="5">
    <location>
        <begin position="115"/>
        <end position="500"/>
    </location>
</feature>